<feature type="transmembrane region" description="Helical" evidence="1">
    <location>
        <begin position="41"/>
        <end position="61"/>
    </location>
</feature>
<feature type="transmembrane region" description="Helical" evidence="1">
    <location>
        <begin position="141"/>
        <end position="163"/>
    </location>
</feature>
<keyword evidence="1" id="KW-1133">Transmembrane helix</keyword>
<evidence type="ECO:0000256" key="1">
    <source>
        <dbReference type="SAM" id="Phobius"/>
    </source>
</evidence>
<keyword evidence="1" id="KW-0812">Transmembrane</keyword>
<keyword evidence="3" id="KW-1185">Reference proteome</keyword>
<evidence type="ECO:0000313" key="2">
    <source>
        <dbReference type="EMBL" id="SNT74152.1"/>
    </source>
</evidence>
<feature type="transmembrane region" description="Helical" evidence="1">
    <location>
        <begin position="195"/>
        <end position="214"/>
    </location>
</feature>
<protein>
    <submittedName>
        <fullName evidence="2">Uncharacterized protein</fullName>
    </submittedName>
</protein>
<keyword evidence="1" id="KW-0472">Membrane</keyword>
<dbReference type="AlphaFoldDB" id="A0A239PW30"/>
<accession>A0A239PW30</accession>
<proteinExistence type="predicted"/>
<dbReference type="Proteomes" id="UP000198346">
    <property type="component" value="Unassembled WGS sequence"/>
</dbReference>
<dbReference type="RefSeq" id="WP_089412528.1">
    <property type="nucleotide sequence ID" value="NZ_FZQA01000004.1"/>
</dbReference>
<feature type="transmembrane region" description="Helical" evidence="1">
    <location>
        <begin position="170"/>
        <end position="189"/>
    </location>
</feature>
<feature type="transmembrane region" description="Helical" evidence="1">
    <location>
        <begin position="73"/>
        <end position="90"/>
    </location>
</feature>
<organism evidence="2 3">
    <name type="scientific">Amphiplicatus metriothermophilus</name>
    <dbReference type="NCBI Taxonomy" id="1519374"/>
    <lineage>
        <taxon>Bacteria</taxon>
        <taxon>Pseudomonadati</taxon>
        <taxon>Pseudomonadota</taxon>
        <taxon>Alphaproteobacteria</taxon>
        <taxon>Parvularculales</taxon>
        <taxon>Parvularculaceae</taxon>
        <taxon>Amphiplicatus</taxon>
    </lineage>
</organism>
<name>A0A239PW30_9PROT</name>
<feature type="transmembrane region" description="Helical" evidence="1">
    <location>
        <begin position="110"/>
        <end position="129"/>
    </location>
</feature>
<dbReference type="OrthoDB" id="7618329at2"/>
<sequence>MTEPRPEEAARGSLDQDIAAELSYVRALAEEGRAAPLVGGALYVLWGALTALAAFASWLAATGVPPFDALGAWRIWVGAGVAGWALSFVLGGRAGRKPGAATVGNRTANAAWLAVGIFITLFFIVLSVVHDDYVEAGVPRYFLFSLMFPVAFGLYGVAFFATAAAARTVWFRYAAFAAWGFSALCLFLLGSIHQMLAAGAGAFVCAVLPGIALMRREPKEIV</sequence>
<dbReference type="EMBL" id="FZQA01000004">
    <property type="protein sequence ID" value="SNT74152.1"/>
    <property type="molecule type" value="Genomic_DNA"/>
</dbReference>
<gene>
    <name evidence="2" type="ORF">SAMN06297382_2060</name>
</gene>
<reference evidence="2 3" key="1">
    <citation type="submission" date="2017-07" db="EMBL/GenBank/DDBJ databases">
        <authorList>
            <person name="Sun Z.S."/>
            <person name="Albrecht U."/>
            <person name="Echele G."/>
            <person name="Lee C.C."/>
        </authorList>
    </citation>
    <scope>NUCLEOTIDE SEQUENCE [LARGE SCALE GENOMIC DNA]</scope>
    <source>
        <strain evidence="2 3">CGMCC 1.12710</strain>
    </source>
</reference>
<evidence type="ECO:0000313" key="3">
    <source>
        <dbReference type="Proteomes" id="UP000198346"/>
    </source>
</evidence>